<feature type="region of interest" description="Disordered" evidence="1">
    <location>
        <begin position="1"/>
        <end position="37"/>
    </location>
</feature>
<sequence length="84" mass="9477">MEYDTSTIKADPITDGAKQEQGYEKNPVQANRGHIRAQSKPVDVSILNEPVTFAFSGRTAKNRFLKAPMTERLCHWNKEGEDIV</sequence>
<dbReference type="OrthoDB" id="1663137at2759"/>
<keyword evidence="3" id="KW-1185">Reference proteome</keyword>
<dbReference type="AlphaFoldDB" id="W9WKR1"/>
<protein>
    <submittedName>
        <fullName evidence="2">Uncharacterized protein</fullName>
    </submittedName>
</protein>
<accession>W9WKR1</accession>
<gene>
    <name evidence="2" type="ORF">A1O7_01547</name>
</gene>
<comment type="caution">
    <text evidence="2">The sequence shown here is derived from an EMBL/GenBank/DDBJ whole genome shotgun (WGS) entry which is preliminary data.</text>
</comment>
<organism evidence="2 3">
    <name type="scientific">Cladophialophora yegresii CBS 114405</name>
    <dbReference type="NCBI Taxonomy" id="1182544"/>
    <lineage>
        <taxon>Eukaryota</taxon>
        <taxon>Fungi</taxon>
        <taxon>Dikarya</taxon>
        <taxon>Ascomycota</taxon>
        <taxon>Pezizomycotina</taxon>
        <taxon>Eurotiomycetes</taxon>
        <taxon>Chaetothyriomycetidae</taxon>
        <taxon>Chaetothyriales</taxon>
        <taxon>Herpotrichiellaceae</taxon>
        <taxon>Cladophialophora</taxon>
    </lineage>
</organism>
<proteinExistence type="predicted"/>
<name>W9WKR1_9EURO</name>
<dbReference type="EMBL" id="AMGW01000001">
    <property type="protein sequence ID" value="EXJ65206.1"/>
    <property type="molecule type" value="Genomic_DNA"/>
</dbReference>
<evidence type="ECO:0000313" key="2">
    <source>
        <dbReference type="EMBL" id="EXJ65206.1"/>
    </source>
</evidence>
<reference evidence="2 3" key="1">
    <citation type="submission" date="2013-03" db="EMBL/GenBank/DDBJ databases">
        <title>The Genome Sequence of Cladophialophora yegresii CBS 114405.</title>
        <authorList>
            <consortium name="The Broad Institute Genomics Platform"/>
            <person name="Cuomo C."/>
            <person name="de Hoog S."/>
            <person name="Gorbushina A."/>
            <person name="Walker B."/>
            <person name="Young S.K."/>
            <person name="Zeng Q."/>
            <person name="Gargeya S."/>
            <person name="Fitzgerald M."/>
            <person name="Haas B."/>
            <person name="Abouelleil A."/>
            <person name="Allen A.W."/>
            <person name="Alvarado L."/>
            <person name="Arachchi H.M."/>
            <person name="Berlin A.M."/>
            <person name="Chapman S.B."/>
            <person name="Gainer-Dewar J."/>
            <person name="Goldberg J."/>
            <person name="Griggs A."/>
            <person name="Gujja S."/>
            <person name="Hansen M."/>
            <person name="Howarth C."/>
            <person name="Imamovic A."/>
            <person name="Ireland A."/>
            <person name="Larimer J."/>
            <person name="McCowan C."/>
            <person name="Murphy C."/>
            <person name="Pearson M."/>
            <person name="Poon T.W."/>
            <person name="Priest M."/>
            <person name="Roberts A."/>
            <person name="Saif S."/>
            <person name="Shea T."/>
            <person name="Sisk P."/>
            <person name="Sykes S."/>
            <person name="Wortman J."/>
            <person name="Nusbaum C."/>
            <person name="Birren B."/>
        </authorList>
    </citation>
    <scope>NUCLEOTIDE SEQUENCE [LARGE SCALE GENOMIC DNA]</scope>
    <source>
        <strain evidence="2 3">CBS 114405</strain>
    </source>
</reference>
<dbReference type="STRING" id="1182544.W9WKR1"/>
<dbReference type="Proteomes" id="UP000019473">
    <property type="component" value="Unassembled WGS sequence"/>
</dbReference>
<evidence type="ECO:0000313" key="3">
    <source>
        <dbReference type="Proteomes" id="UP000019473"/>
    </source>
</evidence>
<dbReference type="RefSeq" id="XP_007753773.1">
    <property type="nucleotide sequence ID" value="XM_007755583.1"/>
</dbReference>
<dbReference type="GeneID" id="19176158"/>
<evidence type="ECO:0000256" key="1">
    <source>
        <dbReference type="SAM" id="MobiDB-lite"/>
    </source>
</evidence>
<dbReference type="VEuPathDB" id="FungiDB:A1O7_01547"/>
<dbReference type="HOGENOM" id="CLU_2527282_0_0_1"/>